<dbReference type="EMBL" id="CP003229">
    <property type="protein sequence ID" value="AEW98195.1"/>
    <property type="molecule type" value="Genomic_DNA"/>
</dbReference>
<proteinExistence type="predicted"/>
<dbReference type="AlphaFoldDB" id="G8XDK1"/>
<dbReference type="EMBL" id="CP003229">
    <property type="protein sequence ID" value="AEW99927.1"/>
    <property type="molecule type" value="Genomic_DNA"/>
</dbReference>
<evidence type="ECO:0000313" key="3">
    <source>
        <dbReference type="EMBL" id="AEW99927.1"/>
    </source>
</evidence>
<sequence>MRPPDRSGNFLRTVELDDAARAALGLGVPDPVSTVFSPDAVSLAPQRVLAGHTPRKIARRLCRNAPADRALAASGPCSRPSSDFMGSPWTGARKRPVHRAPPGLSSFFPTAT</sequence>
<protein>
    <submittedName>
        <fullName evidence="2">Uncharacterized protein</fullName>
    </submittedName>
</protein>
<organism evidence="2 4">
    <name type="scientific">Streptantibioticus cattleyicolor (strain ATCC 35852 / DSM 46488 / JCM 4925 / NBRC 14057 / NRRL 8057)</name>
    <name type="common">Streptomyces cattleya</name>
    <dbReference type="NCBI Taxonomy" id="1003195"/>
    <lineage>
        <taxon>Bacteria</taxon>
        <taxon>Bacillati</taxon>
        <taxon>Actinomycetota</taxon>
        <taxon>Actinomycetes</taxon>
        <taxon>Kitasatosporales</taxon>
        <taxon>Streptomycetaceae</taxon>
        <taxon>Streptantibioticus</taxon>
    </lineage>
</organism>
<evidence type="ECO:0000256" key="1">
    <source>
        <dbReference type="SAM" id="MobiDB-lite"/>
    </source>
</evidence>
<name>G8XDK1_STREN</name>
<dbReference type="PATRIC" id="fig|1003195.29.peg.5807"/>
<dbReference type="HOGENOM" id="CLU_2144356_0_0_11"/>
<accession>F8JJM7</accession>
<dbReference type="KEGG" id="scy:SCATT_p00020"/>
<feature type="region of interest" description="Disordered" evidence="1">
    <location>
        <begin position="71"/>
        <end position="112"/>
    </location>
</feature>
<evidence type="ECO:0000313" key="2">
    <source>
        <dbReference type="EMBL" id="AEW98195.1"/>
    </source>
</evidence>
<dbReference type="KEGG" id="sct:SCAT_p0015"/>
<dbReference type="KEGG" id="scy:SCATT_p17340"/>
<gene>
    <name evidence="2" type="ordered locus">SCATT_p00020</name>
    <name evidence="3" type="ordered locus">SCATT_p17340</name>
</gene>
<keyword evidence="2" id="KW-0614">Plasmid</keyword>
<evidence type="ECO:0000313" key="4">
    <source>
        <dbReference type="Proteomes" id="UP000007842"/>
    </source>
</evidence>
<geneLocation type="plasmid" evidence="2 4">
    <name>pSCATT</name>
</geneLocation>
<keyword evidence="4" id="KW-1185">Reference proteome</keyword>
<reference evidence="2" key="2">
    <citation type="submission" date="2011-12" db="EMBL/GenBank/DDBJ databases">
        <authorList>
            <person name="Ou H.-Y."/>
            <person name="Li P."/>
            <person name="Zhao C."/>
            <person name="O'Hagan D."/>
            <person name="Deng Z."/>
        </authorList>
    </citation>
    <scope>NUCLEOTIDE SEQUENCE</scope>
    <source>
        <strain evidence="2">DSM 46488</strain>
        <plasmid evidence="2">pSCATT</plasmid>
    </source>
</reference>
<dbReference type="Proteomes" id="UP000007842">
    <property type="component" value="Plasmid pSCATT"/>
</dbReference>
<accession>G8XDK1</accession>
<reference evidence="4" key="1">
    <citation type="submission" date="2011-12" db="EMBL/GenBank/DDBJ databases">
        <title>Complete genome sequence of Streptomyces cattleya strain DSM 46488.</title>
        <authorList>
            <person name="Ou H.-Y."/>
            <person name="Li P."/>
            <person name="Zhao C."/>
            <person name="O'Hagan D."/>
            <person name="Deng Z."/>
        </authorList>
    </citation>
    <scope>NUCLEOTIDE SEQUENCE [LARGE SCALE GENOMIC DNA]</scope>
    <source>
        <strain evidence="4">ATCC 35852 / DSM 46488 / JCM 4925 / NBRC 14057 / NRRL 8057</strain>
        <plasmid evidence="4">Plasmid pSCATT</plasmid>
    </source>
</reference>